<dbReference type="EMBL" id="UINC01137471">
    <property type="protein sequence ID" value="SVD22832.1"/>
    <property type="molecule type" value="Genomic_DNA"/>
</dbReference>
<feature type="non-terminal residue" evidence="1">
    <location>
        <position position="193"/>
    </location>
</feature>
<dbReference type="AlphaFoldDB" id="A0A382TM35"/>
<gene>
    <name evidence="1" type="ORF">METZ01_LOCUS375686</name>
</gene>
<proteinExistence type="predicted"/>
<dbReference type="SUPFAM" id="SSF49899">
    <property type="entry name" value="Concanavalin A-like lectins/glucanases"/>
    <property type="match status" value="1"/>
</dbReference>
<accession>A0A382TM35</accession>
<evidence type="ECO:0008006" key="2">
    <source>
        <dbReference type="Google" id="ProtNLM"/>
    </source>
</evidence>
<sequence length="193" mass="21461">MEEMVKSNFLISIIMCFCVTSVFLQASIDPSIVLYLPFEEQSGKVAEDLSQFGHKAEFRKKTAWAAAGKHGGCIELGIENWLEVKDHDSLDLTNKMTIMFWSKLMTATGDVQSGIEKEPAWQVGEYNLLPEYTGGILLQANDLPEECDDEAIGGPVTIDKKWHHCVGTFDGKEIKIYGDGKLRKELPCKGAVD</sequence>
<evidence type="ECO:0000313" key="1">
    <source>
        <dbReference type="EMBL" id="SVD22832.1"/>
    </source>
</evidence>
<name>A0A382TM35_9ZZZZ</name>
<dbReference type="InterPro" id="IPR013320">
    <property type="entry name" value="ConA-like_dom_sf"/>
</dbReference>
<protein>
    <recommendedName>
        <fullName evidence="2">LamG-like jellyroll fold domain-containing protein</fullName>
    </recommendedName>
</protein>
<dbReference type="Gene3D" id="2.60.120.200">
    <property type="match status" value="1"/>
</dbReference>
<dbReference type="Pfam" id="PF13385">
    <property type="entry name" value="Laminin_G_3"/>
    <property type="match status" value="1"/>
</dbReference>
<reference evidence="1" key="1">
    <citation type="submission" date="2018-05" db="EMBL/GenBank/DDBJ databases">
        <authorList>
            <person name="Lanie J.A."/>
            <person name="Ng W.-L."/>
            <person name="Kazmierczak K.M."/>
            <person name="Andrzejewski T.M."/>
            <person name="Davidsen T.M."/>
            <person name="Wayne K.J."/>
            <person name="Tettelin H."/>
            <person name="Glass J.I."/>
            <person name="Rusch D."/>
            <person name="Podicherti R."/>
            <person name="Tsui H.-C.T."/>
            <person name="Winkler M.E."/>
        </authorList>
    </citation>
    <scope>NUCLEOTIDE SEQUENCE</scope>
</reference>
<organism evidence="1">
    <name type="scientific">marine metagenome</name>
    <dbReference type="NCBI Taxonomy" id="408172"/>
    <lineage>
        <taxon>unclassified sequences</taxon>
        <taxon>metagenomes</taxon>
        <taxon>ecological metagenomes</taxon>
    </lineage>
</organism>